<reference evidence="1 2" key="1">
    <citation type="submission" date="2017-04" db="EMBL/GenBank/DDBJ databases">
        <title>Complete genome sequence of Flavobacterium kingsejong AJ004.</title>
        <authorList>
            <person name="Lee P.C."/>
        </authorList>
    </citation>
    <scope>NUCLEOTIDE SEQUENCE [LARGE SCALE GENOMIC DNA]</scope>
    <source>
        <strain evidence="1 2">AJ004</strain>
    </source>
</reference>
<evidence type="ECO:0000313" key="2">
    <source>
        <dbReference type="Proteomes" id="UP000244677"/>
    </source>
</evidence>
<dbReference type="RefSeq" id="WP_108735910.1">
    <property type="nucleotide sequence ID" value="NZ_CP020919.1"/>
</dbReference>
<protein>
    <submittedName>
        <fullName evidence="1">Uncharacterized protein</fullName>
    </submittedName>
</protein>
<evidence type="ECO:0000313" key="1">
    <source>
        <dbReference type="EMBL" id="AWG24259.1"/>
    </source>
</evidence>
<dbReference type="AlphaFoldDB" id="A0A2S1LKP2"/>
<organism evidence="1 2">
    <name type="scientific">Flavobacterium kingsejongi</name>
    <dbReference type="NCBI Taxonomy" id="1678728"/>
    <lineage>
        <taxon>Bacteria</taxon>
        <taxon>Pseudomonadati</taxon>
        <taxon>Bacteroidota</taxon>
        <taxon>Flavobacteriia</taxon>
        <taxon>Flavobacteriales</taxon>
        <taxon>Flavobacteriaceae</taxon>
        <taxon>Flavobacterium</taxon>
    </lineage>
</organism>
<sequence>MKNTAPYIFLFFLLCICSSCRKTTDSDTLKDTKIAVPDSVAADAKAHSWMDDFRDFRTAVYQNNRAEQKKHFRFPLTDPEIWFLCQLTPAEQNKRKSTVKNPDYFYEADFDHCAAKLFAKSFVNCIQKIKTKELFEEGHYDTPEFDDAEGKYLMYATVDTTTEELVLNQSFLNGEDEDGNYVSEGEYNIIYIFSISGDKLMLKRITMAG</sequence>
<dbReference type="Proteomes" id="UP000244677">
    <property type="component" value="Chromosome"/>
</dbReference>
<keyword evidence="2" id="KW-1185">Reference proteome</keyword>
<gene>
    <name evidence="1" type="ORF">FK004_02975</name>
</gene>
<dbReference type="OrthoDB" id="763908at2"/>
<name>A0A2S1LKP2_9FLAO</name>
<proteinExistence type="predicted"/>
<accession>A0A2S1LKP2</accession>
<dbReference type="EMBL" id="CP020919">
    <property type="protein sequence ID" value="AWG24259.1"/>
    <property type="molecule type" value="Genomic_DNA"/>
</dbReference>
<dbReference type="KEGG" id="fki:FK004_02975"/>